<protein>
    <submittedName>
        <fullName evidence="2">Uncharacterized protein</fullName>
    </submittedName>
</protein>
<dbReference type="EMBL" id="BPLR01014867">
    <property type="protein sequence ID" value="GIY71884.1"/>
    <property type="molecule type" value="Genomic_DNA"/>
</dbReference>
<evidence type="ECO:0000256" key="1">
    <source>
        <dbReference type="SAM" id="MobiDB-lite"/>
    </source>
</evidence>
<keyword evidence="3" id="KW-1185">Reference proteome</keyword>
<feature type="region of interest" description="Disordered" evidence="1">
    <location>
        <begin position="89"/>
        <end position="131"/>
    </location>
</feature>
<comment type="caution">
    <text evidence="2">The sequence shown here is derived from an EMBL/GenBank/DDBJ whole genome shotgun (WGS) entry which is preliminary data.</text>
</comment>
<dbReference type="AlphaFoldDB" id="A0AAV4VQK2"/>
<proteinExistence type="predicted"/>
<gene>
    <name evidence="2" type="ORF">CEXT_138611</name>
</gene>
<accession>A0AAV4VQK2</accession>
<name>A0AAV4VQK2_CAEEX</name>
<organism evidence="2 3">
    <name type="scientific">Caerostris extrusa</name>
    <name type="common">Bark spider</name>
    <name type="synonym">Caerostris bankana</name>
    <dbReference type="NCBI Taxonomy" id="172846"/>
    <lineage>
        <taxon>Eukaryota</taxon>
        <taxon>Metazoa</taxon>
        <taxon>Ecdysozoa</taxon>
        <taxon>Arthropoda</taxon>
        <taxon>Chelicerata</taxon>
        <taxon>Arachnida</taxon>
        <taxon>Araneae</taxon>
        <taxon>Araneomorphae</taxon>
        <taxon>Entelegynae</taxon>
        <taxon>Araneoidea</taxon>
        <taxon>Araneidae</taxon>
        <taxon>Caerostris</taxon>
    </lineage>
</organism>
<dbReference type="Proteomes" id="UP001054945">
    <property type="component" value="Unassembled WGS sequence"/>
</dbReference>
<evidence type="ECO:0000313" key="2">
    <source>
        <dbReference type="EMBL" id="GIY71884.1"/>
    </source>
</evidence>
<sequence>MWQNTLLSFTGIIARHGPWQNDQTYLPFSAHHQKYIQSTCPICPMYPLSSAYNSSRRNSNNNNKNKAHAHDDKTIDCCYKRVEVKCSHNPRGGSRPITLINLRNEARRTCQSKHDPPSGSTDQPSLRRFFS</sequence>
<evidence type="ECO:0000313" key="3">
    <source>
        <dbReference type="Proteomes" id="UP001054945"/>
    </source>
</evidence>
<reference evidence="2 3" key="1">
    <citation type="submission" date="2021-06" db="EMBL/GenBank/DDBJ databases">
        <title>Caerostris extrusa draft genome.</title>
        <authorList>
            <person name="Kono N."/>
            <person name="Arakawa K."/>
        </authorList>
    </citation>
    <scope>NUCLEOTIDE SEQUENCE [LARGE SCALE GENOMIC DNA]</scope>
</reference>
<feature type="compositionally biased region" description="Basic and acidic residues" evidence="1">
    <location>
        <begin position="104"/>
        <end position="116"/>
    </location>
</feature>